<keyword evidence="5" id="KW-1185">Reference proteome</keyword>
<dbReference type="Proteomes" id="UP001084197">
    <property type="component" value="Unassembled WGS sequence"/>
</dbReference>
<accession>A0A9J6RE01</accession>
<dbReference type="InterPro" id="IPR050248">
    <property type="entry name" value="Polysacc_deacetylase_ArnD"/>
</dbReference>
<dbReference type="AlphaFoldDB" id="A0A9J6RE01"/>
<feature type="chain" id="PRO_5039939861" evidence="2">
    <location>
        <begin position="20"/>
        <end position="289"/>
    </location>
</feature>
<proteinExistence type="predicted"/>
<name>A0A9J6RE01_9BACI</name>
<sequence length="289" mass="33013">MKKTIQYIILAALVTILFACQNNEQDIPETETEEQEDINNDDNHNQSEEDIDQEVSVGDEEDESEEEVDEPSQTVDVEYEINPVSWSVDPLTEEVNEEVVLLTIDDAPDGNALKMAEDLAELDAKAIFFVNGHFLQTEEEQEILRQIHELGFAIGNHTYTHPNLNDLSEEEQRDEIVGLNDLVEEIIDERPVFFRAPFGANTDMSHQLAEEEGMVVMNWTYGYDWEAEYRDKEALADIMVNSPYLRNGANLLMHDRDWTAEALPDIVIGLREKGYEIIDPLAIKIPNQS</sequence>
<keyword evidence="2" id="KW-0732">Signal</keyword>
<evidence type="ECO:0000256" key="1">
    <source>
        <dbReference type="SAM" id="MobiDB-lite"/>
    </source>
</evidence>
<evidence type="ECO:0000259" key="3">
    <source>
        <dbReference type="PROSITE" id="PS51677"/>
    </source>
</evidence>
<dbReference type="SUPFAM" id="SSF88713">
    <property type="entry name" value="Glycoside hydrolase/deacetylase"/>
    <property type="match status" value="1"/>
</dbReference>
<dbReference type="GO" id="GO:0005975">
    <property type="term" value="P:carbohydrate metabolic process"/>
    <property type="evidence" value="ECO:0007669"/>
    <property type="project" value="InterPro"/>
</dbReference>
<dbReference type="EMBL" id="JAPRAT010000025">
    <property type="protein sequence ID" value="MCZ0703970.1"/>
    <property type="molecule type" value="Genomic_DNA"/>
</dbReference>
<organism evidence="4 5">
    <name type="scientific">Natronobacillus azotifigens</name>
    <dbReference type="NCBI Taxonomy" id="472978"/>
    <lineage>
        <taxon>Bacteria</taxon>
        <taxon>Bacillati</taxon>
        <taxon>Bacillota</taxon>
        <taxon>Bacilli</taxon>
        <taxon>Bacillales</taxon>
        <taxon>Bacillaceae</taxon>
        <taxon>Natronobacillus</taxon>
    </lineage>
</organism>
<gene>
    <name evidence="4" type="ORF">OWO01_12180</name>
</gene>
<dbReference type="PANTHER" id="PTHR10587">
    <property type="entry name" value="GLYCOSYL TRANSFERASE-RELATED"/>
    <property type="match status" value="1"/>
</dbReference>
<comment type="caution">
    <text evidence="4">The sequence shown here is derived from an EMBL/GenBank/DDBJ whole genome shotgun (WGS) entry which is preliminary data.</text>
</comment>
<feature type="signal peptide" evidence="2">
    <location>
        <begin position="1"/>
        <end position="19"/>
    </location>
</feature>
<feature type="domain" description="NodB homology" evidence="3">
    <location>
        <begin position="98"/>
        <end position="278"/>
    </location>
</feature>
<evidence type="ECO:0000256" key="2">
    <source>
        <dbReference type="SAM" id="SignalP"/>
    </source>
</evidence>
<dbReference type="RefSeq" id="WP_268780735.1">
    <property type="nucleotide sequence ID" value="NZ_JAPRAT010000025.1"/>
</dbReference>
<evidence type="ECO:0000313" key="4">
    <source>
        <dbReference type="EMBL" id="MCZ0703970.1"/>
    </source>
</evidence>
<reference evidence="4" key="1">
    <citation type="submission" date="2022-11" db="EMBL/GenBank/DDBJ databases">
        <title>WGS of Natronobacillus azotifigens 24KS-1, an anaerobic diazotrophic haloalkaliphile from soda-rich habitats.</title>
        <authorList>
            <person name="Sorokin D.Y."/>
            <person name="Merkel A.Y."/>
        </authorList>
    </citation>
    <scope>NUCLEOTIDE SEQUENCE</scope>
    <source>
        <strain evidence="4">24KS-1</strain>
    </source>
</reference>
<feature type="compositionally biased region" description="Acidic residues" evidence="1">
    <location>
        <begin position="48"/>
        <end position="70"/>
    </location>
</feature>
<dbReference type="GO" id="GO:0016810">
    <property type="term" value="F:hydrolase activity, acting on carbon-nitrogen (but not peptide) bonds"/>
    <property type="evidence" value="ECO:0007669"/>
    <property type="project" value="InterPro"/>
</dbReference>
<dbReference type="PROSITE" id="PS51677">
    <property type="entry name" value="NODB"/>
    <property type="match status" value="1"/>
</dbReference>
<dbReference type="CDD" id="cd10917">
    <property type="entry name" value="CE4_NodB_like_6s_7s"/>
    <property type="match status" value="1"/>
</dbReference>
<dbReference type="Pfam" id="PF01522">
    <property type="entry name" value="Polysacc_deac_1"/>
    <property type="match status" value="1"/>
</dbReference>
<feature type="compositionally biased region" description="Acidic residues" evidence="1">
    <location>
        <begin position="27"/>
        <end position="40"/>
    </location>
</feature>
<dbReference type="PROSITE" id="PS51257">
    <property type="entry name" value="PROKAR_LIPOPROTEIN"/>
    <property type="match status" value="1"/>
</dbReference>
<dbReference type="Gene3D" id="3.20.20.370">
    <property type="entry name" value="Glycoside hydrolase/deacetylase"/>
    <property type="match status" value="1"/>
</dbReference>
<protein>
    <submittedName>
        <fullName evidence="4">Polysaccharide deacetylase family protein</fullName>
    </submittedName>
</protein>
<feature type="region of interest" description="Disordered" evidence="1">
    <location>
        <begin position="27"/>
        <end position="73"/>
    </location>
</feature>
<evidence type="ECO:0000313" key="5">
    <source>
        <dbReference type="Proteomes" id="UP001084197"/>
    </source>
</evidence>
<dbReference type="InterPro" id="IPR011330">
    <property type="entry name" value="Glyco_hydro/deAcase_b/a-brl"/>
</dbReference>
<dbReference type="InterPro" id="IPR002509">
    <property type="entry name" value="NODB_dom"/>
</dbReference>